<reference evidence="1 2" key="1">
    <citation type="submission" date="2019-02" db="EMBL/GenBank/DDBJ databases">
        <title>Deep-cultivation of Planctomycetes and their phenomic and genomic characterization uncovers novel biology.</title>
        <authorList>
            <person name="Wiegand S."/>
            <person name="Jogler M."/>
            <person name="Boedeker C."/>
            <person name="Pinto D."/>
            <person name="Vollmers J."/>
            <person name="Rivas-Marin E."/>
            <person name="Kohn T."/>
            <person name="Peeters S.H."/>
            <person name="Heuer A."/>
            <person name="Rast P."/>
            <person name="Oberbeckmann S."/>
            <person name="Bunk B."/>
            <person name="Jeske O."/>
            <person name="Meyerdierks A."/>
            <person name="Storesund J.E."/>
            <person name="Kallscheuer N."/>
            <person name="Luecker S."/>
            <person name="Lage O.M."/>
            <person name="Pohl T."/>
            <person name="Merkel B.J."/>
            <person name="Hornburger P."/>
            <person name="Mueller R.-W."/>
            <person name="Bruemmer F."/>
            <person name="Labrenz M."/>
            <person name="Spormann A.M."/>
            <person name="Op Den Camp H."/>
            <person name="Overmann J."/>
            <person name="Amann R."/>
            <person name="Jetten M.S.M."/>
            <person name="Mascher T."/>
            <person name="Medema M.H."/>
            <person name="Devos D.P."/>
            <person name="Kaster A.-K."/>
            <person name="Ovreas L."/>
            <person name="Rohde M."/>
            <person name="Galperin M.Y."/>
            <person name="Jogler C."/>
        </authorList>
    </citation>
    <scope>NUCLEOTIDE SEQUENCE [LARGE SCALE GENOMIC DNA]</scope>
    <source>
        <strain evidence="1 2">Pla52n</strain>
    </source>
</reference>
<gene>
    <name evidence="1" type="ORF">Pla52n_56930</name>
</gene>
<protein>
    <submittedName>
        <fullName evidence="1">Uncharacterized protein</fullName>
    </submittedName>
</protein>
<dbReference type="EMBL" id="SJPN01000008">
    <property type="protein sequence ID" value="TWT93865.1"/>
    <property type="molecule type" value="Genomic_DNA"/>
</dbReference>
<proteinExistence type="predicted"/>
<keyword evidence="2" id="KW-1185">Reference proteome</keyword>
<dbReference type="AlphaFoldDB" id="A0A5C6A3C3"/>
<sequence>MSQSRSTIVARLSKSIACPGKRLAIAKWFLAQTGPPPSHSPQGLCSTSPKFLGGGDAVSRGSKRMVVFVFDLESRTTIVG</sequence>
<evidence type="ECO:0000313" key="1">
    <source>
        <dbReference type="EMBL" id="TWT93865.1"/>
    </source>
</evidence>
<evidence type="ECO:0000313" key="2">
    <source>
        <dbReference type="Proteomes" id="UP000320176"/>
    </source>
</evidence>
<name>A0A5C6A3C3_9BACT</name>
<comment type="caution">
    <text evidence="1">The sequence shown here is derived from an EMBL/GenBank/DDBJ whole genome shotgun (WGS) entry which is preliminary data.</text>
</comment>
<accession>A0A5C6A3C3</accession>
<dbReference type="Proteomes" id="UP000320176">
    <property type="component" value="Unassembled WGS sequence"/>
</dbReference>
<organism evidence="1 2">
    <name type="scientific">Stieleria varia</name>
    <dbReference type="NCBI Taxonomy" id="2528005"/>
    <lineage>
        <taxon>Bacteria</taxon>
        <taxon>Pseudomonadati</taxon>
        <taxon>Planctomycetota</taxon>
        <taxon>Planctomycetia</taxon>
        <taxon>Pirellulales</taxon>
        <taxon>Pirellulaceae</taxon>
        <taxon>Stieleria</taxon>
    </lineage>
</organism>